<proteinExistence type="predicted"/>
<reference evidence="2" key="1">
    <citation type="journal article" date="2020" name="Toxins">
        <title>Phylogenomic Analysis of Secondary Metabolism in the Toxic Cyanobacterial Genera Anabaena, Dolichospermum and Aphanizomenon.</title>
        <authorList>
            <person name="Oesterholm J."/>
            <person name="Popin R.V."/>
            <person name="Fewer D.P."/>
            <person name="Sivonen K."/>
        </authorList>
    </citation>
    <scope>NUCLEOTIDE SEQUENCE [LARGE SCALE GENOMIC DNA]</scope>
    <source>
        <strain evidence="2">UHCC 0037</strain>
    </source>
</reference>
<gene>
    <name evidence="1" type="ORF">FJR39_01420</name>
</gene>
<accession>A0ACC7S1S0</accession>
<protein>
    <submittedName>
        <fullName evidence="1">Uncharacterized protein</fullName>
    </submittedName>
</protein>
<sequence length="1292" mass="147398">MIFNISPSQIESLDSKELVELLKKLLHAEAQSSGICLRGVSVPLQITVPDGGEDARISWTGGCEKTNYLTSRFCIFQSKATKLGKTGWKKEVWTKPSQKKDAKRELNNALKTTINENGSYIGFTSEIFIGTKKDDLITAIKEGIQEAGADPAQLKTIDVYDANKIKDWVSQYPAIAVWLNEKQSGLTLKNFQTIKRLGKKVDIASIPKIEDKANRFIIGTKNSDNSLTFEKVKERIIDYLADSRKSIRIIGSSGVGKTRFVYEVFRDETTTAKNSLAISAIYCDFSGIGNQILEIARSLLDGENSALMIVDECPRDIAIKLGEIITTEGSNLKIITIGNDNQPIEKDSCLNISVTPADETLIKGIIQQRYPKADDSDINFIKDLSGGYPRIAVLATDNYSEGSPILKSVEDVVERILTSCGINRAEQVRAIECLALFKQLGADENISDEIDFVGENLARQTGDEMYEHLAYAAKQNLVDHFGCYFIAKPLPIAVFLGTRRLDLLRVNTILKFIEIASPTLRASFLSQWRYFDDSKTAATVAQRLLARDGWCGSREHLKTELGSQCLNAIVHIDPDGVANVIHYLYKDLSIDDLKEAITRKHDFFQILAKLVLRKRYFYIAAPLLMRLAVIEDNTYSNDAGKRFKQLFQLHLSETEAEPDERFAIIDQGLSSGDERIISVCIDALENTLKRNYFSGSGISYQMGSKPVPEEWKPKVWGEIFYFHRNGLQKLDYIRSQYTKFSIQCENIIAKAIRSLICENLLDDIEQILAKITKEKQIWLDAIKGISDWLYFDSTKAPEEFLQKVRKLYDKLIPTDPIQKALLYTKFWHSHLRNPDIKYDQENRSTNDFEYADRKAKEVAAEIAVDKELTDRAIRIMIREELNNVFPFAHELAMKLEDPVQSFQLAINEFEISSDGKGINFLRALLSGIDKRDTEFANKCIHIARNCDALKHEISNIYRSVDISVGRLNEIIQRIRDGSIPVTECVYFSYGQALSQLNSEDIFSLIDELSSNHGSEGVWVSLEIISMYQHNKDILDRQLAKRIKEIITSKELFEKIRSATTDGYLFEELVLLMQKHYGIDDEFAIGLSNQVVRLCKVEEYQIFSALEKYCRNIIELLVKEKPILLWNNLSHFFEIATPSEIYRLEAIIRPQQDAFDVNSRNVGFNYKEGILFGISDSIFREWAKVNPEIRASFLCIFYPMLEIDDQGNHRWHPALEKLTHEFGASKEFRQALAPRLFPNIWSGSRIPYLGIYLTPLETWFNHPVPEMSVWSKDMYYFLEREIVSERKREGKNS</sequence>
<dbReference type="Proteomes" id="UP001517388">
    <property type="component" value="Unassembled WGS sequence"/>
</dbReference>
<evidence type="ECO:0000313" key="2">
    <source>
        <dbReference type="Proteomes" id="UP001517388"/>
    </source>
</evidence>
<dbReference type="EMBL" id="VILF01000001">
    <property type="protein sequence ID" value="MTJ41961.1"/>
    <property type="molecule type" value="Genomic_DNA"/>
</dbReference>
<keyword evidence="2" id="KW-1185">Reference proteome</keyword>
<evidence type="ECO:0000313" key="1">
    <source>
        <dbReference type="EMBL" id="MTJ41961.1"/>
    </source>
</evidence>
<name>A0ACC7S1S0_DOLFA</name>
<comment type="caution">
    <text evidence="1">The sequence shown here is derived from an EMBL/GenBank/DDBJ whole genome shotgun (WGS) entry which is preliminary data.</text>
</comment>
<organism evidence="1 2">
    <name type="scientific">Dolichospermum flos-aquae UHCC 0037</name>
    <dbReference type="NCBI Taxonomy" id="2590026"/>
    <lineage>
        <taxon>Bacteria</taxon>
        <taxon>Bacillati</taxon>
        <taxon>Cyanobacteriota</taxon>
        <taxon>Cyanophyceae</taxon>
        <taxon>Nostocales</taxon>
        <taxon>Aphanizomenonaceae</taxon>
        <taxon>Dolichospermum</taxon>
    </lineage>
</organism>